<dbReference type="Pfam" id="PF03881">
    <property type="entry name" value="Fructosamin_kin"/>
    <property type="match status" value="1"/>
</dbReference>
<feature type="compositionally biased region" description="Polar residues" evidence="3">
    <location>
        <begin position="496"/>
        <end position="509"/>
    </location>
</feature>
<dbReference type="EMBL" id="PDNA01000116">
    <property type="protein sequence ID" value="PGH12526.1"/>
    <property type="molecule type" value="Genomic_DNA"/>
</dbReference>
<reference evidence="4 5" key="1">
    <citation type="submission" date="2017-10" db="EMBL/GenBank/DDBJ databases">
        <title>Comparative genomics in systemic dimorphic fungi from Ajellomycetaceae.</title>
        <authorList>
            <person name="Munoz J.F."/>
            <person name="Mcewen J.G."/>
            <person name="Clay O.K."/>
            <person name="Cuomo C.A."/>
        </authorList>
    </citation>
    <scope>NUCLEOTIDE SEQUENCE [LARGE SCALE GENOMIC DNA]</scope>
    <source>
        <strain evidence="4 5">UAMH7299</strain>
    </source>
</reference>
<evidence type="ECO:0000313" key="5">
    <source>
        <dbReference type="Proteomes" id="UP000224634"/>
    </source>
</evidence>
<dbReference type="InterPro" id="IPR016477">
    <property type="entry name" value="Fructo-/Ketosamine-3-kinase"/>
</dbReference>
<dbReference type="Gene3D" id="3.90.1200.10">
    <property type="match status" value="1"/>
</dbReference>
<dbReference type="PANTHER" id="PTHR12149:SF8">
    <property type="entry name" value="PROTEIN-RIBULOSAMINE 3-KINASE"/>
    <property type="match status" value="1"/>
</dbReference>
<evidence type="ECO:0000256" key="2">
    <source>
        <dbReference type="ARBA" id="ARBA00048655"/>
    </source>
</evidence>
<dbReference type="OrthoDB" id="5772781at2759"/>
<keyword evidence="5" id="KW-1185">Reference proteome</keyword>
<dbReference type="EC" id="2.7.1.172" evidence="1"/>
<evidence type="ECO:0000256" key="3">
    <source>
        <dbReference type="SAM" id="MobiDB-lite"/>
    </source>
</evidence>
<dbReference type="GO" id="GO:0102193">
    <property type="term" value="F:protein-ribulosamine 3-kinase activity"/>
    <property type="evidence" value="ECO:0007669"/>
    <property type="project" value="UniProtKB-EC"/>
</dbReference>
<dbReference type="AlphaFoldDB" id="A0A2B7XTJ9"/>
<evidence type="ECO:0000256" key="1">
    <source>
        <dbReference type="ARBA" id="ARBA00011961"/>
    </source>
</evidence>
<proteinExistence type="predicted"/>
<name>A0A2B7XTJ9_POLH7</name>
<organism evidence="4 5">
    <name type="scientific">Polytolypa hystricis (strain UAMH7299)</name>
    <dbReference type="NCBI Taxonomy" id="1447883"/>
    <lineage>
        <taxon>Eukaryota</taxon>
        <taxon>Fungi</taxon>
        <taxon>Dikarya</taxon>
        <taxon>Ascomycota</taxon>
        <taxon>Pezizomycotina</taxon>
        <taxon>Eurotiomycetes</taxon>
        <taxon>Eurotiomycetidae</taxon>
        <taxon>Onygenales</taxon>
        <taxon>Onygenales incertae sedis</taxon>
        <taxon>Polytolypa</taxon>
    </lineage>
</organism>
<dbReference type="InterPro" id="IPR011009">
    <property type="entry name" value="Kinase-like_dom_sf"/>
</dbReference>
<dbReference type="PANTHER" id="PTHR12149">
    <property type="entry name" value="FRUCTOSAMINE 3 KINASE-RELATED PROTEIN"/>
    <property type="match status" value="1"/>
</dbReference>
<protein>
    <recommendedName>
        <fullName evidence="1">protein-ribulosamine 3-kinase</fullName>
        <ecNumber evidence="1">2.7.1.172</ecNumber>
    </recommendedName>
</protein>
<feature type="region of interest" description="Disordered" evidence="3">
    <location>
        <begin position="491"/>
        <end position="516"/>
    </location>
</feature>
<comment type="caution">
    <text evidence="4">The sequence shown here is derived from an EMBL/GenBank/DDBJ whole genome shotgun (WGS) entry which is preliminary data.</text>
</comment>
<dbReference type="Proteomes" id="UP000224634">
    <property type="component" value="Unassembled WGS sequence"/>
</dbReference>
<accession>A0A2B7XTJ9</accession>
<sequence>MPDVAEASDGYIPPPRTGPSPFSDVDLNVVAKLPKGCRVTGITSHGSSFWTQTAHLQTVLADGTSKSFFLKVALDEKGRRMLHGEFESMSALYATVPDFVPKPHAWGTYKKFDYMHFFLCDFHDMIEELPDTVSFTTRVAGLHKASLARSPGKFGFPITTYMGPLPQDNTWCDTWEEYFKRGMIRMLDLERGIQGPSRELEKLTAQLYEKVIPRLLRPLTVLKSIKPVLIHGDLWYGNCCTDSVTGQPIIFDACVFWAHNEYEVGTWRALRYRFGKVYINAYRECFPASAPAEDFEDRNALYSIRYDIHSSAAYSTSKRFRQDFMRTMKYLVDKYPDGYEGWVKEYGISEEPTPVKTEVVVDVDEVIMDGTCSGDEIDETARNTASVSNILVVGVDEVVVDETAIGESSSDGTSRVDGIDETARNTAPVSNIPTSDVVVDEAALNETPILNPPETMDPPVEIPAPNSSADTEVNEVQIIDNFNDKCILEEGIPDKSVSTVVTEVSQPLSPRQEPEP</sequence>
<evidence type="ECO:0000313" key="4">
    <source>
        <dbReference type="EMBL" id="PGH12526.1"/>
    </source>
</evidence>
<gene>
    <name evidence="4" type="ORF">AJ80_06687</name>
</gene>
<dbReference type="SUPFAM" id="SSF56112">
    <property type="entry name" value="Protein kinase-like (PK-like)"/>
    <property type="match status" value="1"/>
</dbReference>
<comment type="catalytic activity">
    <reaction evidence="2">
        <text>N(6)-D-ribulosyl-L-lysyl-[protein] + ATP = N(6)-(3-O-phospho-D-ribulosyl)-L-lysyl-[protein] + ADP + H(+)</text>
        <dbReference type="Rhea" id="RHEA:48432"/>
        <dbReference type="Rhea" id="RHEA-COMP:12103"/>
        <dbReference type="Rhea" id="RHEA-COMP:12104"/>
        <dbReference type="ChEBI" id="CHEBI:15378"/>
        <dbReference type="ChEBI" id="CHEBI:30616"/>
        <dbReference type="ChEBI" id="CHEBI:90418"/>
        <dbReference type="ChEBI" id="CHEBI:90420"/>
        <dbReference type="ChEBI" id="CHEBI:456216"/>
        <dbReference type="EC" id="2.7.1.172"/>
    </reaction>
    <physiologicalReaction direction="left-to-right" evidence="2">
        <dbReference type="Rhea" id="RHEA:48433"/>
    </physiologicalReaction>
</comment>